<dbReference type="SUPFAM" id="SSF53187">
    <property type="entry name" value="Zn-dependent exopeptidases"/>
    <property type="match status" value="1"/>
</dbReference>
<dbReference type="SUPFAM" id="SSF55031">
    <property type="entry name" value="Bacterial exopeptidase dimerisation domain"/>
    <property type="match status" value="1"/>
</dbReference>
<feature type="binding site" evidence="2">
    <location>
        <position position="167"/>
    </location>
    <ligand>
        <name>Mn(2+)</name>
        <dbReference type="ChEBI" id="CHEBI:29035"/>
        <label>2</label>
    </ligand>
</feature>
<keyword evidence="2" id="KW-0479">Metal-binding</keyword>
<dbReference type="InterPro" id="IPR011650">
    <property type="entry name" value="Peptidase_M20_dimer"/>
</dbReference>
<organism evidence="4 5">
    <name type="scientific">Bellilinea caldifistulae</name>
    <dbReference type="NCBI Taxonomy" id="360411"/>
    <lineage>
        <taxon>Bacteria</taxon>
        <taxon>Bacillati</taxon>
        <taxon>Chloroflexota</taxon>
        <taxon>Anaerolineae</taxon>
        <taxon>Anaerolineales</taxon>
        <taxon>Anaerolineaceae</taxon>
        <taxon>Bellilinea</taxon>
    </lineage>
</organism>
<evidence type="ECO:0000313" key="4">
    <source>
        <dbReference type="EMBL" id="KPL75016.1"/>
    </source>
</evidence>
<dbReference type="NCBIfam" id="TIGR01891">
    <property type="entry name" value="amidohydrolases"/>
    <property type="match status" value="1"/>
</dbReference>
<dbReference type="GO" id="GO:0050118">
    <property type="term" value="F:N-acetyldiaminopimelate deacetylase activity"/>
    <property type="evidence" value="ECO:0007669"/>
    <property type="project" value="UniProtKB-ARBA"/>
</dbReference>
<evidence type="ECO:0000259" key="3">
    <source>
        <dbReference type="Pfam" id="PF07687"/>
    </source>
</evidence>
<comment type="caution">
    <text evidence="4">The sequence shown here is derived from an EMBL/GenBank/DDBJ whole genome shotgun (WGS) entry which is preliminary data.</text>
</comment>
<dbReference type="InterPro" id="IPR017439">
    <property type="entry name" value="Amidohydrolase"/>
</dbReference>
<feature type="binding site" evidence="2">
    <location>
        <position position="366"/>
    </location>
    <ligand>
        <name>Mn(2+)</name>
        <dbReference type="ChEBI" id="CHEBI:29035"/>
        <label>2</label>
    </ligand>
</feature>
<dbReference type="Pfam" id="PF07687">
    <property type="entry name" value="M20_dimer"/>
    <property type="match status" value="1"/>
</dbReference>
<feature type="binding site" evidence="2">
    <location>
        <position position="107"/>
    </location>
    <ligand>
        <name>Mn(2+)</name>
        <dbReference type="ChEBI" id="CHEBI:29035"/>
        <label>2</label>
    </ligand>
</feature>
<dbReference type="STRING" id="360411.AC812_11000"/>
<sequence>MNNIIRFVGKAESLFSYSQKLRRDFHRYPELGFREYRTAEVVARELRSLGLEVTTGVAETGVTAILEGNQPGRVVMLRFDMDALPIDEQTGAEYASQHPGVMHACGHDGHMAIGLTVARLLQENREAIHGTIKLVFQPAEEGLGGAERMVAEQVLENPKVDICLGLHLWNEKPLGWAAVVPGAFMAGADFFTVRILGKGGHGGLPETTIDPIVAASQVVMALQTIVSRNIAPLESAVVSVTQMAAGSAYNVIPNQAELRGTIRNFLPEVRDVVLARLEQIVRSIALGMNCEAEIELQRLTWPVVNHPRVTEIVQGVLKTLLPEYRNESNYRSMVSEDMAVFLNQVPGCFFFIGSGNPEKGLNASHHHPKFDFDEQVLPKAAAILAGAAVELGKSQL</sequence>
<feature type="binding site" evidence="2">
    <location>
        <position position="141"/>
    </location>
    <ligand>
        <name>Mn(2+)</name>
        <dbReference type="ChEBI" id="CHEBI:29035"/>
        <label>2</label>
    </ligand>
</feature>
<reference evidence="4 5" key="1">
    <citation type="submission" date="2015-07" db="EMBL/GenBank/DDBJ databases">
        <title>Draft genome of Bellilinea caldifistulae DSM 17877.</title>
        <authorList>
            <person name="Hemp J."/>
            <person name="Ward L.M."/>
            <person name="Pace L.A."/>
            <person name="Fischer W.W."/>
        </authorList>
    </citation>
    <scope>NUCLEOTIDE SEQUENCE [LARGE SCALE GENOMIC DNA]</scope>
    <source>
        <strain evidence="4 5">GOMI-1</strain>
    </source>
</reference>
<comment type="cofactor">
    <cofactor evidence="2">
        <name>Mn(2+)</name>
        <dbReference type="ChEBI" id="CHEBI:29035"/>
    </cofactor>
    <text evidence="2">The Mn(2+) ion enhances activity.</text>
</comment>
<dbReference type="GO" id="GO:0019877">
    <property type="term" value="P:diaminopimelate biosynthetic process"/>
    <property type="evidence" value="ECO:0007669"/>
    <property type="project" value="UniProtKB-ARBA"/>
</dbReference>
<dbReference type="Pfam" id="PF01546">
    <property type="entry name" value="Peptidase_M20"/>
    <property type="match status" value="1"/>
</dbReference>
<dbReference type="Proteomes" id="UP000050514">
    <property type="component" value="Unassembled WGS sequence"/>
</dbReference>
<evidence type="ECO:0000256" key="2">
    <source>
        <dbReference type="PIRSR" id="PIRSR005962-1"/>
    </source>
</evidence>
<evidence type="ECO:0000313" key="5">
    <source>
        <dbReference type="Proteomes" id="UP000050514"/>
    </source>
</evidence>
<dbReference type="EMBL" id="LGHJ01000016">
    <property type="protein sequence ID" value="KPL75016.1"/>
    <property type="molecule type" value="Genomic_DNA"/>
</dbReference>
<evidence type="ECO:0000256" key="1">
    <source>
        <dbReference type="ARBA" id="ARBA00022801"/>
    </source>
</evidence>
<keyword evidence="2" id="KW-0464">Manganese</keyword>
<feature type="domain" description="Peptidase M20 dimerisation" evidence="3">
    <location>
        <begin position="187"/>
        <end position="285"/>
    </location>
</feature>
<dbReference type="PANTHER" id="PTHR11014">
    <property type="entry name" value="PEPTIDASE M20 FAMILY MEMBER"/>
    <property type="match status" value="1"/>
</dbReference>
<dbReference type="PIRSF" id="PIRSF005962">
    <property type="entry name" value="Pept_M20D_amidohydro"/>
    <property type="match status" value="1"/>
</dbReference>
<dbReference type="InterPro" id="IPR002933">
    <property type="entry name" value="Peptidase_M20"/>
</dbReference>
<dbReference type="FunFam" id="3.30.70.360:FF:000001">
    <property type="entry name" value="N-acetyldiaminopimelate deacetylase"/>
    <property type="match status" value="1"/>
</dbReference>
<dbReference type="AlphaFoldDB" id="A0A0P6WXR0"/>
<gene>
    <name evidence="4" type="ORF">AC812_11000</name>
</gene>
<dbReference type="OrthoDB" id="9776731at2"/>
<dbReference type="PANTHER" id="PTHR11014:SF63">
    <property type="entry name" value="METALLOPEPTIDASE, PUTATIVE (AFU_ORTHOLOGUE AFUA_6G09600)-RELATED"/>
    <property type="match status" value="1"/>
</dbReference>
<dbReference type="InterPro" id="IPR036264">
    <property type="entry name" value="Bact_exopeptidase_dim_dom"/>
</dbReference>
<dbReference type="RefSeq" id="WP_061916179.1">
    <property type="nucleotide sequence ID" value="NZ_DF967971.1"/>
</dbReference>
<name>A0A0P6WXR0_9CHLR</name>
<keyword evidence="1" id="KW-0378">Hydrolase</keyword>
<accession>A0A0P6WXR0</accession>
<dbReference type="Gene3D" id="3.40.630.10">
    <property type="entry name" value="Zn peptidases"/>
    <property type="match status" value="1"/>
</dbReference>
<keyword evidence="5" id="KW-1185">Reference proteome</keyword>
<protein>
    <recommendedName>
        <fullName evidence="3">Peptidase M20 dimerisation domain-containing protein</fullName>
    </recommendedName>
</protein>
<dbReference type="GO" id="GO:0046872">
    <property type="term" value="F:metal ion binding"/>
    <property type="evidence" value="ECO:0007669"/>
    <property type="project" value="UniProtKB-KW"/>
</dbReference>
<proteinExistence type="predicted"/>
<dbReference type="Gene3D" id="3.30.70.360">
    <property type="match status" value="1"/>
</dbReference>
<feature type="binding site" evidence="2">
    <location>
        <position position="105"/>
    </location>
    <ligand>
        <name>Mn(2+)</name>
        <dbReference type="ChEBI" id="CHEBI:29035"/>
        <label>2</label>
    </ligand>
</feature>